<gene>
    <name evidence="3" type="primary">Hecw2</name>
</gene>
<accession>Q8C8B5</accession>
<reference evidence="2" key="2">
    <citation type="journal article" date="2000" name="Genome Res.">
        <title>Normalization and subtraction of cap-trapper-selected cDNAs to prepare full-length cDNA libraries for rapid discovery of new genes.</title>
        <authorList>
            <person name="Carninci P."/>
            <person name="Shibata Y."/>
            <person name="Hayatsu N."/>
            <person name="Sugahara Y."/>
            <person name="Shibata K."/>
            <person name="Itoh M."/>
            <person name="Konno H."/>
            <person name="Okazaki Y."/>
            <person name="Muramatsu M."/>
            <person name="Hayashizaki Y."/>
        </authorList>
    </citation>
    <scope>NUCLEOTIDE SEQUENCE</scope>
    <source>
        <strain evidence="2">C57BL/6J</strain>
        <tissue evidence="2">Cerebellum</tissue>
    </source>
</reference>
<dbReference type="EMBL" id="AK047602">
    <property type="protein sequence ID" value="BAC33094.1"/>
    <property type="molecule type" value="mRNA"/>
</dbReference>
<evidence type="ECO:0000313" key="2">
    <source>
        <dbReference type="EMBL" id="BAC33094.1"/>
    </source>
</evidence>
<dbReference type="MGI" id="MGI:2685817">
    <property type="gene designation" value="Hecw2"/>
</dbReference>
<organism evidence="2">
    <name type="scientific">Mus musculus</name>
    <name type="common">Mouse</name>
    <dbReference type="NCBI Taxonomy" id="10090"/>
    <lineage>
        <taxon>Eukaryota</taxon>
        <taxon>Metazoa</taxon>
        <taxon>Chordata</taxon>
        <taxon>Craniata</taxon>
        <taxon>Vertebrata</taxon>
        <taxon>Euteleostomi</taxon>
        <taxon>Mammalia</taxon>
        <taxon>Eutheria</taxon>
        <taxon>Euarchontoglires</taxon>
        <taxon>Glires</taxon>
        <taxon>Rodentia</taxon>
        <taxon>Myomorpha</taxon>
        <taxon>Muroidea</taxon>
        <taxon>Muridae</taxon>
        <taxon>Murinae</taxon>
        <taxon>Mus</taxon>
        <taxon>Mus</taxon>
    </lineage>
</organism>
<reference evidence="2" key="4">
    <citation type="journal article" date="2001" name="Nature">
        <title>Functional annotation of a full-length mouse cDNA collection.</title>
        <authorList>
            <consortium name="The RIKEN Genome Exploration Research Group Phase II Team and the FANTOM Consortium"/>
        </authorList>
    </citation>
    <scope>NUCLEOTIDE SEQUENCE</scope>
    <source>
        <strain evidence="2">C57BL/6J</strain>
        <tissue evidence="2">Cerebellum</tissue>
    </source>
</reference>
<dbReference type="AlphaFoldDB" id="Q8C8B5"/>
<reference evidence="2" key="5">
    <citation type="submission" date="2001-07" db="EMBL/GenBank/DDBJ databases">
        <authorList>
            <person name="Adachi J."/>
            <person name="Aizawa K."/>
            <person name="Akimura T."/>
            <person name="Arakawa T."/>
            <person name="Bono H."/>
            <person name="Carninci P."/>
            <person name="Fukuda S."/>
            <person name="Furuno M."/>
            <person name="Hanagaki T."/>
            <person name="Hara A."/>
            <person name="Hashizume W."/>
            <person name="Hayashida K."/>
            <person name="Hayatsu N."/>
            <person name="Hiramoto K."/>
            <person name="Hiraoka T."/>
            <person name="Hirozane T."/>
            <person name="Hori F."/>
            <person name="Imotani K."/>
            <person name="Ishii Y."/>
            <person name="Itoh M."/>
            <person name="Kagawa I."/>
            <person name="Kasukawa T."/>
            <person name="Katoh H."/>
            <person name="Kawai J."/>
            <person name="Kojima Y."/>
            <person name="Kondo S."/>
            <person name="Konno H."/>
            <person name="Kouda M."/>
            <person name="Koya S."/>
            <person name="Kurihara C."/>
            <person name="Matsuyama T."/>
            <person name="Miyazaki A."/>
            <person name="Murata M."/>
            <person name="Nakamura M."/>
            <person name="Nishi K."/>
            <person name="Nomura K."/>
            <person name="Numazaki R."/>
            <person name="Ohno M."/>
            <person name="Ohsato N."/>
            <person name="Okazaki Y."/>
            <person name="Saito R."/>
            <person name="Saitoh H."/>
            <person name="Sakai C."/>
            <person name="Sakai K."/>
            <person name="Sakazume N."/>
            <person name="Sano H."/>
            <person name="Sasaki D."/>
            <person name="Shibata K."/>
            <person name="Shinagawa A."/>
            <person name="Shiraki T."/>
            <person name="Sogabe Y."/>
            <person name="Tagami M."/>
            <person name="Tagawa A."/>
            <person name="Takahashi F."/>
            <person name="Takaku-Akahira S."/>
            <person name="Takeda Y."/>
            <person name="Tanaka T."/>
            <person name="Tomaru A."/>
            <person name="Toya T."/>
            <person name="Yasunishi A."/>
            <person name="Muramatsu M."/>
            <person name="Hayashizaki Y."/>
        </authorList>
    </citation>
    <scope>NUCLEOTIDE SEQUENCE</scope>
    <source>
        <strain evidence="2">C57BL/6J</strain>
        <tissue evidence="2">Cerebellum</tissue>
    </source>
</reference>
<name>Q8C8B5_MOUSE</name>
<reference evidence="2" key="6">
    <citation type="journal article" date="2002" name="Nature">
        <title>Analysis of the mouse transcriptome based on functional annotation of 60,770 full-length cDNAs.</title>
        <authorList>
            <consortium name="The FANTOM Consortium and the RIKEN Genome Exploration Research Group Phase I and II Team"/>
        </authorList>
    </citation>
    <scope>NUCLEOTIDE SEQUENCE</scope>
    <source>
        <strain evidence="2">C57BL/6J</strain>
        <tissue evidence="2">Cerebellum</tissue>
    </source>
</reference>
<reference evidence="2" key="1">
    <citation type="journal article" date="1999" name="Methods Enzymol.">
        <title>High-efficiency full-length cDNA cloning.</title>
        <authorList>
            <person name="Carninci P."/>
            <person name="Hayashizaki Y."/>
        </authorList>
    </citation>
    <scope>NUCLEOTIDE SEQUENCE</scope>
    <source>
        <strain evidence="2">C57BL/6J</strain>
        <tissue evidence="2">Cerebellum</tissue>
    </source>
</reference>
<feature type="domain" description="E3 ubiquitin-protein ligase HECW1/2 N-terminal" evidence="1">
    <location>
        <begin position="9"/>
        <end position="128"/>
    </location>
</feature>
<dbReference type="AGR" id="MGI:2685817"/>
<reference evidence="2" key="8">
    <citation type="journal article" date="2005" name="Science">
        <title>Antisense Transcription in the Mammalian Transcriptome.</title>
        <authorList>
            <consortium name="RIKEN Genome Exploration Research Group and Genome Science Group (Genome Network Project Core Group) and the FANTOM Consortium"/>
        </authorList>
    </citation>
    <scope>NUCLEOTIDE SEQUENCE</scope>
    <source>
        <strain evidence="2">C57BL/6J</strain>
        <tissue evidence="2">Cerebellum</tissue>
    </source>
</reference>
<proteinExistence type="evidence at transcript level"/>
<evidence type="ECO:0000313" key="3">
    <source>
        <dbReference type="MGI" id="MGI:2685817"/>
    </source>
</evidence>
<dbReference type="InterPro" id="IPR032348">
    <property type="entry name" value="HECW_N"/>
</dbReference>
<sequence length="240" mass="26773">MPENMALQRANSDTDLVTSESRSSLTASMYEYTLGQAQNLIIFWDIKEEVDPSDWIGLYHIDENSPANFWDSKNRGVTGTQKGQIVWRIEPGPYFMEPEIKICFKYYHGISGALRATTPCITVKNPAVMVSSPHCWLPPEAFEEFYFCLGYPVRVIRDNDKEMHDGMATVLGKEMCNKASITASVIPISGKHLLQSGPAVPTALQGNAGNHVVFCHGGFYMRLVGNCDTISQVDLHEFCV</sequence>
<protein>
    <recommendedName>
        <fullName evidence="1">E3 ubiquitin-protein ligase HECW1/2 N-terminal domain-containing protein</fullName>
    </recommendedName>
</protein>
<reference evidence="2" key="3">
    <citation type="journal article" date="2000" name="Genome Res.">
        <title>RIKEN integrated sequence analysis (RISA) system--384-format sequencing pipeline with 384 multicapillary sequencer.</title>
        <authorList>
            <person name="Shibata K."/>
            <person name="Itoh M."/>
            <person name="Aizawa K."/>
            <person name="Nagaoka S."/>
            <person name="Sasaki N."/>
            <person name="Carninci P."/>
            <person name="Konno H."/>
            <person name="Akiyama J."/>
            <person name="Nishi K."/>
            <person name="Kitsunai T."/>
            <person name="Tashiro H."/>
            <person name="Itoh M."/>
            <person name="Sumi N."/>
            <person name="Ishii Y."/>
            <person name="Nakamura S."/>
            <person name="Hazama M."/>
            <person name="Nishine T."/>
            <person name="Harada A."/>
            <person name="Yamamoto R."/>
            <person name="Matsumoto H."/>
            <person name="Sakaguchi S."/>
            <person name="Ikegami T."/>
            <person name="Kashiwagi K."/>
            <person name="Fujiwake S."/>
            <person name="Inoue K."/>
            <person name="Togawa Y."/>
            <person name="Izawa M."/>
            <person name="Ohara E."/>
            <person name="Watahiki M."/>
            <person name="Yoneda Y."/>
            <person name="Ishikawa T."/>
            <person name="Ozawa K."/>
            <person name="Tanaka T."/>
            <person name="Matsuura S."/>
            <person name="Kawai J."/>
            <person name="Okazaki Y."/>
            <person name="Muramatsu M."/>
            <person name="Inoue Y."/>
            <person name="Kira A."/>
            <person name="Hayashizaki Y."/>
        </authorList>
    </citation>
    <scope>NUCLEOTIDE SEQUENCE</scope>
    <source>
        <strain evidence="2">C57BL/6J</strain>
        <tissue evidence="2">Cerebellum</tissue>
    </source>
</reference>
<dbReference type="UCSC" id="uc007azm.1">
    <property type="organism name" value="mouse"/>
</dbReference>
<reference evidence="2" key="7">
    <citation type="journal article" date="2005" name="Science">
        <title>The Transcriptional Landscape of the Mammalian Genome.</title>
        <authorList>
            <consortium name="The FANTOM Consortium"/>
            <consortium name="Riken Genome Exploration Research Group and Genome Science Group (Genome Network Project Core Group)"/>
        </authorList>
    </citation>
    <scope>NUCLEOTIDE SEQUENCE</scope>
    <source>
        <strain evidence="2">C57BL/6J</strain>
        <tissue evidence="2">Cerebellum</tissue>
    </source>
</reference>
<evidence type="ECO:0000259" key="1">
    <source>
        <dbReference type="Pfam" id="PF16562"/>
    </source>
</evidence>
<dbReference type="Pfam" id="PF16562">
    <property type="entry name" value="HECW_N"/>
    <property type="match status" value="1"/>
</dbReference>
<dbReference type="Gene3D" id="2.60.40.2840">
    <property type="match status" value="1"/>
</dbReference>
<dbReference type="FunFam" id="2.60.40.2840:FF:000001">
    <property type="entry name" value="E3 ubiquitin-protein ligase HECW2 isoform X1"/>
    <property type="match status" value="1"/>
</dbReference>